<reference evidence="1" key="1">
    <citation type="journal article" date="2019" name="bioRxiv">
        <title>The Genome of the Zebra Mussel, Dreissena polymorpha: A Resource for Invasive Species Research.</title>
        <authorList>
            <person name="McCartney M.A."/>
            <person name="Auch B."/>
            <person name="Kono T."/>
            <person name="Mallez S."/>
            <person name="Zhang Y."/>
            <person name="Obille A."/>
            <person name="Becker A."/>
            <person name="Abrahante J.E."/>
            <person name="Garbe J."/>
            <person name="Badalamenti J.P."/>
            <person name="Herman A."/>
            <person name="Mangelson H."/>
            <person name="Liachko I."/>
            <person name="Sullivan S."/>
            <person name="Sone E.D."/>
            <person name="Koren S."/>
            <person name="Silverstein K.A.T."/>
            <person name="Beckman K.B."/>
            <person name="Gohl D.M."/>
        </authorList>
    </citation>
    <scope>NUCLEOTIDE SEQUENCE</scope>
    <source>
        <strain evidence="1">Duluth1</strain>
        <tissue evidence="1">Whole animal</tissue>
    </source>
</reference>
<dbReference type="EMBL" id="JAIWYP010000009">
    <property type="protein sequence ID" value="KAH3772880.1"/>
    <property type="molecule type" value="Genomic_DNA"/>
</dbReference>
<reference evidence="1" key="2">
    <citation type="submission" date="2020-11" db="EMBL/GenBank/DDBJ databases">
        <authorList>
            <person name="McCartney M.A."/>
            <person name="Auch B."/>
            <person name="Kono T."/>
            <person name="Mallez S."/>
            <person name="Becker A."/>
            <person name="Gohl D.M."/>
            <person name="Silverstein K.A.T."/>
            <person name="Koren S."/>
            <person name="Bechman K.B."/>
            <person name="Herman A."/>
            <person name="Abrahante J.E."/>
            <person name="Garbe J."/>
        </authorList>
    </citation>
    <scope>NUCLEOTIDE SEQUENCE</scope>
    <source>
        <strain evidence="1">Duluth1</strain>
        <tissue evidence="1">Whole animal</tissue>
    </source>
</reference>
<dbReference type="AlphaFoldDB" id="A0A9D4IG80"/>
<dbReference type="Proteomes" id="UP000828390">
    <property type="component" value="Unassembled WGS sequence"/>
</dbReference>
<accession>A0A9D4IG80</accession>
<gene>
    <name evidence="1" type="ORF">DPMN_174227</name>
    <name evidence="2" type="ORF">DPMN_174260</name>
</gene>
<name>A0A9D4IG80_DREPO</name>
<keyword evidence="3" id="KW-1185">Reference proteome</keyword>
<evidence type="ECO:0000313" key="2">
    <source>
        <dbReference type="EMBL" id="KAH3772913.1"/>
    </source>
</evidence>
<organism evidence="1 3">
    <name type="scientific">Dreissena polymorpha</name>
    <name type="common">Zebra mussel</name>
    <name type="synonym">Mytilus polymorpha</name>
    <dbReference type="NCBI Taxonomy" id="45954"/>
    <lineage>
        <taxon>Eukaryota</taxon>
        <taxon>Metazoa</taxon>
        <taxon>Spiralia</taxon>
        <taxon>Lophotrochozoa</taxon>
        <taxon>Mollusca</taxon>
        <taxon>Bivalvia</taxon>
        <taxon>Autobranchia</taxon>
        <taxon>Heteroconchia</taxon>
        <taxon>Euheterodonta</taxon>
        <taxon>Imparidentia</taxon>
        <taxon>Neoheterodontei</taxon>
        <taxon>Myida</taxon>
        <taxon>Dreissenoidea</taxon>
        <taxon>Dreissenidae</taxon>
        <taxon>Dreissena</taxon>
    </lineage>
</organism>
<sequence>MKAMSCLISGCRCTMNVSQVHTIDWCRYSALQGMGTIGVGMPMYKALYQVYEQLGIGMPLYKECAPGL</sequence>
<evidence type="ECO:0000313" key="1">
    <source>
        <dbReference type="EMBL" id="KAH3772880.1"/>
    </source>
</evidence>
<dbReference type="EMBL" id="JAIWYP010000009">
    <property type="protein sequence ID" value="KAH3772913.1"/>
    <property type="molecule type" value="Genomic_DNA"/>
</dbReference>
<comment type="caution">
    <text evidence="1">The sequence shown here is derived from an EMBL/GenBank/DDBJ whole genome shotgun (WGS) entry which is preliminary data.</text>
</comment>
<evidence type="ECO:0000313" key="3">
    <source>
        <dbReference type="Proteomes" id="UP000828390"/>
    </source>
</evidence>
<protein>
    <submittedName>
        <fullName evidence="1">Uncharacterized protein</fullName>
    </submittedName>
</protein>
<proteinExistence type="predicted"/>